<dbReference type="PANTHER" id="PTHR33383:SF1">
    <property type="entry name" value="MEMBRANE PROTEIN INSERTION EFFICIENCY FACTOR-RELATED"/>
    <property type="match status" value="1"/>
</dbReference>
<gene>
    <name evidence="3" type="ORF">FHX50_002371</name>
</gene>
<organism evidence="3 4">
    <name type="scientific">Helcobacillus massiliensis</name>
    <dbReference type="NCBI Taxonomy" id="521392"/>
    <lineage>
        <taxon>Bacteria</taxon>
        <taxon>Bacillati</taxon>
        <taxon>Actinomycetota</taxon>
        <taxon>Actinomycetes</taxon>
        <taxon>Micrococcales</taxon>
        <taxon>Dermabacteraceae</taxon>
        <taxon>Helcobacillus</taxon>
    </lineage>
</organism>
<reference evidence="3 4" key="1">
    <citation type="submission" date="2020-08" db="EMBL/GenBank/DDBJ databases">
        <title>Sequencing the genomes of 1000 actinobacteria strains.</title>
        <authorList>
            <person name="Klenk H.-P."/>
        </authorList>
    </citation>
    <scope>NUCLEOTIDE SEQUENCE [LARGE SCALE GENOMIC DNA]</scope>
    <source>
        <strain evidence="3 4">DSM 23040</strain>
    </source>
</reference>
<feature type="region of interest" description="Disordered" evidence="2">
    <location>
        <begin position="69"/>
        <end position="98"/>
    </location>
</feature>
<evidence type="ECO:0000313" key="4">
    <source>
        <dbReference type="Proteomes" id="UP000568050"/>
    </source>
</evidence>
<comment type="subcellular location">
    <subcellularLocation>
        <location evidence="1">Cell membrane</location>
        <topology evidence="1">Peripheral membrane protein</topology>
        <orientation evidence="1">Cytoplasmic side</orientation>
    </subcellularLocation>
</comment>
<accession>A0A839QUU6</accession>
<dbReference type="AlphaFoldDB" id="A0A839QUU6"/>
<dbReference type="Pfam" id="PF01809">
    <property type="entry name" value="YidD"/>
    <property type="match status" value="1"/>
</dbReference>
<dbReference type="SMART" id="SM01234">
    <property type="entry name" value="Haemolytic"/>
    <property type="match status" value="1"/>
</dbReference>
<keyword evidence="1" id="KW-0472">Membrane</keyword>
<comment type="function">
    <text evidence="1">Could be involved in insertion of integral membrane proteins into the membrane.</text>
</comment>
<dbReference type="EMBL" id="JACHWP010000025">
    <property type="protein sequence ID" value="MBB3024064.1"/>
    <property type="molecule type" value="Genomic_DNA"/>
</dbReference>
<proteinExistence type="inferred from homology"/>
<evidence type="ECO:0000256" key="1">
    <source>
        <dbReference type="HAMAP-Rule" id="MF_00386"/>
    </source>
</evidence>
<feature type="compositionally biased region" description="Basic and acidic residues" evidence="2">
    <location>
        <begin position="88"/>
        <end position="98"/>
    </location>
</feature>
<dbReference type="InterPro" id="IPR002696">
    <property type="entry name" value="Membr_insert_effic_factor_YidD"/>
</dbReference>
<evidence type="ECO:0000256" key="2">
    <source>
        <dbReference type="SAM" id="MobiDB-lite"/>
    </source>
</evidence>
<dbReference type="GO" id="GO:0005886">
    <property type="term" value="C:plasma membrane"/>
    <property type="evidence" value="ECO:0007669"/>
    <property type="project" value="UniProtKB-SubCell"/>
</dbReference>
<comment type="similarity">
    <text evidence="1">Belongs to the UPF0161 family.</text>
</comment>
<dbReference type="Proteomes" id="UP000568050">
    <property type="component" value="Unassembled WGS sequence"/>
</dbReference>
<dbReference type="HAMAP" id="MF_00386">
    <property type="entry name" value="UPF0161_YidD"/>
    <property type="match status" value="1"/>
</dbReference>
<comment type="caution">
    <text evidence="3">The sequence shown here is derived from an EMBL/GenBank/DDBJ whole genome shotgun (WGS) entry which is preliminary data.</text>
</comment>
<evidence type="ECO:0000313" key="3">
    <source>
        <dbReference type="EMBL" id="MBB3024064.1"/>
    </source>
</evidence>
<name>A0A839QUU6_9MICO</name>
<sequence>MRSPLQWPTAILTALVRAYQRGISPYTPPACGFTPVCSQYAVDSLRRHGAVKGTVLSAWRILRCNPLTGGGLDPTPAPGMWSNPRALRRPEDRAGDDL</sequence>
<protein>
    <recommendedName>
        <fullName evidence="1">Putative membrane protein insertion efficiency factor</fullName>
    </recommendedName>
</protein>
<dbReference type="RefSeq" id="WP_183377344.1">
    <property type="nucleotide sequence ID" value="NZ_CBCSFZ010000009.1"/>
</dbReference>
<dbReference type="NCBIfam" id="TIGR00278">
    <property type="entry name" value="membrane protein insertion efficiency factor YidD"/>
    <property type="match status" value="1"/>
</dbReference>
<keyword evidence="1" id="KW-1003">Cell membrane</keyword>
<keyword evidence="4" id="KW-1185">Reference proteome</keyword>
<dbReference type="PANTHER" id="PTHR33383">
    <property type="entry name" value="MEMBRANE PROTEIN INSERTION EFFICIENCY FACTOR-RELATED"/>
    <property type="match status" value="1"/>
</dbReference>